<keyword evidence="3" id="KW-1185">Reference proteome</keyword>
<feature type="compositionally biased region" description="Acidic residues" evidence="1">
    <location>
        <begin position="45"/>
        <end position="59"/>
    </location>
</feature>
<dbReference type="Proteomes" id="UP001176517">
    <property type="component" value="Unassembled WGS sequence"/>
</dbReference>
<protein>
    <submittedName>
        <fullName evidence="2">Uncharacterized protein</fullName>
    </submittedName>
</protein>
<organism evidence="2 3">
    <name type="scientific">Tilletia horrida</name>
    <dbReference type="NCBI Taxonomy" id="155126"/>
    <lineage>
        <taxon>Eukaryota</taxon>
        <taxon>Fungi</taxon>
        <taxon>Dikarya</taxon>
        <taxon>Basidiomycota</taxon>
        <taxon>Ustilaginomycotina</taxon>
        <taxon>Exobasidiomycetes</taxon>
        <taxon>Tilletiales</taxon>
        <taxon>Tilletiaceae</taxon>
        <taxon>Tilletia</taxon>
    </lineage>
</organism>
<sequence>MSEAGQSGQDASQGQQVSDVTYADREPAAGTRDSAGTASSQVDGDAGDNQEREPDEDYDGPPAGDGNEQIKIPGGLAGLRARKEAERARLGMDPPTGGRVGEIKLPYQDVRRAEQ</sequence>
<accession>A0AAN6JX88</accession>
<gene>
    <name evidence="2" type="ORF">OC846_000167</name>
</gene>
<feature type="compositionally biased region" description="Basic and acidic residues" evidence="1">
    <location>
        <begin position="81"/>
        <end position="90"/>
    </location>
</feature>
<evidence type="ECO:0000313" key="2">
    <source>
        <dbReference type="EMBL" id="KAK0557872.1"/>
    </source>
</evidence>
<proteinExistence type="predicted"/>
<dbReference type="AlphaFoldDB" id="A0AAN6JX88"/>
<reference evidence="2" key="1">
    <citation type="journal article" date="2023" name="PhytoFront">
        <title>Draft Genome Resources of Seven Strains of Tilletia horrida, Causal Agent of Kernel Smut of Rice.</title>
        <authorList>
            <person name="Khanal S."/>
            <person name="Antony Babu S."/>
            <person name="Zhou X.G."/>
        </authorList>
    </citation>
    <scope>NUCLEOTIDE SEQUENCE</scope>
    <source>
        <strain evidence="2">TX6</strain>
    </source>
</reference>
<dbReference type="EMBL" id="JAPDMZ010000002">
    <property type="protein sequence ID" value="KAK0557872.1"/>
    <property type="molecule type" value="Genomic_DNA"/>
</dbReference>
<feature type="compositionally biased region" description="Low complexity" evidence="1">
    <location>
        <begin position="1"/>
        <end position="20"/>
    </location>
</feature>
<name>A0AAN6JX88_9BASI</name>
<evidence type="ECO:0000313" key="3">
    <source>
        <dbReference type="Proteomes" id="UP001176517"/>
    </source>
</evidence>
<comment type="caution">
    <text evidence="2">The sequence shown here is derived from an EMBL/GenBank/DDBJ whole genome shotgun (WGS) entry which is preliminary data.</text>
</comment>
<evidence type="ECO:0000256" key="1">
    <source>
        <dbReference type="SAM" id="MobiDB-lite"/>
    </source>
</evidence>
<feature type="region of interest" description="Disordered" evidence="1">
    <location>
        <begin position="1"/>
        <end position="115"/>
    </location>
</feature>